<sequence>MLWKKINPLLKLRIWNRDSSMTPLKRMEEDLKVYVADTEESTDRMLEVIYSIMNTKGLTYVQAIQTEEGREAVYQLLLHRHWVAFHAEALRSVTAEKHDITRAGYRKLSQNQAANKEANLLLDQFIRETSEYFQKQLSDERSE</sequence>
<reference evidence="1 2" key="1">
    <citation type="submission" date="2019-09" db="EMBL/GenBank/DDBJ databases">
        <title>Whole genome sequence of Vibrio fortis.</title>
        <authorList>
            <person name="Das S.K."/>
        </authorList>
    </citation>
    <scope>NUCLEOTIDE SEQUENCE [LARGE SCALE GENOMIC DNA]</scope>
    <source>
        <strain evidence="1 2">AN60</strain>
    </source>
</reference>
<dbReference type="Proteomes" id="UP000326789">
    <property type="component" value="Unassembled WGS sequence"/>
</dbReference>
<organism evidence="1 2">
    <name type="scientific">Vibrio fortis</name>
    <dbReference type="NCBI Taxonomy" id="212667"/>
    <lineage>
        <taxon>Bacteria</taxon>
        <taxon>Pseudomonadati</taxon>
        <taxon>Pseudomonadota</taxon>
        <taxon>Gammaproteobacteria</taxon>
        <taxon>Vibrionales</taxon>
        <taxon>Vibrionaceae</taxon>
        <taxon>Vibrio</taxon>
    </lineage>
</organism>
<dbReference type="EMBL" id="VWSE01000010">
    <property type="protein sequence ID" value="KAB0285608.1"/>
    <property type="molecule type" value="Genomic_DNA"/>
</dbReference>
<evidence type="ECO:0000313" key="2">
    <source>
        <dbReference type="Proteomes" id="UP000326789"/>
    </source>
</evidence>
<evidence type="ECO:0000313" key="1">
    <source>
        <dbReference type="EMBL" id="KAB0285608.1"/>
    </source>
</evidence>
<comment type="caution">
    <text evidence="1">The sequence shown here is derived from an EMBL/GenBank/DDBJ whole genome shotgun (WGS) entry which is preliminary data.</text>
</comment>
<proteinExistence type="predicted"/>
<gene>
    <name evidence="1" type="ORF">F2P58_24210</name>
</gene>
<dbReference type="RefSeq" id="WP_150873306.1">
    <property type="nucleotide sequence ID" value="NZ_VWSE01000010.1"/>
</dbReference>
<dbReference type="AlphaFoldDB" id="A0A5N3QTU9"/>
<protein>
    <submittedName>
        <fullName evidence="1">Uncharacterized protein</fullName>
    </submittedName>
</protein>
<accession>A0A5N3QTU9</accession>
<name>A0A5N3QTU9_9VIBR</name>